<evidence type="ECO:0000256" key="1">
    <source>
        <dbReference type="SAM" id="MobiDB-lite"/>
    </source>
</evidence>
<sequence length="94" mass="10864">MMKENDIKQLIDALSNKELIIRIDLDKNIKISKFKIGSLELNGELGISFRDINEESKEEEIKEIGKNELEEGVKIDNENKKEESEEEKSSIKVE</sequence>
<accession>F8AK85</accession>
<proteinExistence type="predicted"/>
<keyword evidence="3" id="KW-1185">Reference proteome</keyword>
<reference evidence="2" key="1">
    <citation type="submission" date="2011-05" db="EMBL/GenBank/DDBJ databases">
        <title>Complete sequence of chromosome of Methanothermococcus okinawensis IH1.</title>
        <authorList>
            <consortium name="US DOE Joint Genome Institute"/>
            <person name="Lucas S."/>
            <person name="Han J."/>
            <person name="Lapidus A."/>
            <person name="Cheng J.-F."/>
            <person name="Goodwin L."/>
            <person name="Pitluck S."/>
            <person name="Peters L."/>
            <person name="Mikhailova N."/>
            <person name="Held B."/>
            <person name="Han C."/>
            <person name="Tapia R."/>
            <person name="Land M."/>
            <person name="Hauser L."/>
            <person name="Kyrpides N."/>
            <person name="Ivanova N."/>
            <person name="Pagani I."/>
            <person name="Sieprawska-Lupa M."/>
            <person name="Takai K."/>
            <person name="Miyazaki J."/>
            <person name="Whitman W."/>
            <person name="Woyke T."/>
        </authorList>
    </citation>
    <scope>NUCLEOTIDE SEQUENCE</scope>
    <source>
        <strain evidence="2">IH1</strain>
    </source>
</reference>
<dbReference type="AlphaFoldDB" id="F8AK85"/>
<dbReference type="eggNOG" id="arCOG06606">
    <property type="taxonomic scope" value="Archaea"/>
</dbReference>
<dbReference type="KEGG" id="mok:Metok_1493"/>
<dbReference type="STRING" id="647113.Metok_1493"/>
<dbReference type="EMBL" id="CP002792">
    <property type="protein sequence ID" value="AEH07456.1"/>
    <property type="molecule type" value="Genomic_DNA"/>
</dbReference>
<gene>
    <name evidence="2" type="ordered locus">Metok_1493</name>
</gene>
<dbReference type="RefSeq" id="WP_013867637.1">
    <property type="nucleotide sequence ID" value="NC_015636.1"/>
</dbReference>
<organism evidence="2 3">
    <name type="scientific">Methanothermococcus okinawensis (strain DSM 14208 / JCM 11175 / IH1)</name>
    <dbReference type="NCBI Taxonomy" id="647113"/>
    <lineage>
        <taxon>Archaea</taxon>
        <taxon>Methanobacteriati</taxon>
        <taxon>Methanobacteriota</taxon>
        <taxon>Methanomada group</taxon>
        <taxon>Methanococci</taxon>
        <taxon>Methanococcales</taxon>
        <taxon>Methanococcaceae</taxon>
        <taxon>Methanothermococcus</taxon>
    </lineage>
</organism>
<protein>
    <submittedName>
        <fullName evidence="2">Uncharacterized protein</fullName>
    </submittedName>
</protein>
<dbReference type="OrthoDB" id="60670at2157"/>
<feature type="region of interest" description="Disordered" evidence="1">
    <location>
        <begin position="72"/>
        <end position="94"/>
    </location>
</feature>
<name>F8AK85_METOI</name>
<dbReference type="HOGENOM" id="CLU_184948_0_0_2"/>
<evidence type="ECO:0000313" key="2">
    <source>
        <dbReference type="EMBL" id="AEH07456.1"/>
    </source>
</evidence>
<dbReference type="Proteomes" id="UP000009296">
    <property type="component" value="Chromosome"/>
</dbReference>
<dbReference type="GeneID" id="10773651"/>
<evidence type="ECO:0000313" key="3">
    <source>
        <dbReference type="Proteomes" id="UP000009296"/>
    </source>
</evidence>